<dbReference type="PANTHER" id="PTHR14140:SF27">
    <property type="entry name" value="OS04G0289800 PROTEIN"/>
    <property type="match status" value="1"/>
</dbReference>
<evidence type="ECO:0000313" key="5">
    <source>
        <dbReference type="EMBL" id="TKX20606.1"/>
    </source>
</evidence>
<dbReference type="Proteomes" id="UP000308133">
    <property type="component" value="Unassembled WGS sequence"/>
</dbReference>
<feature type="compositionally biased region" description="Basic and acidic residues" evidence="3">
    <location>
        <begin position="55"/>
        <end position="69"/>
    </location>
</feature>
<feature type="domain" description="YDG" evidence="4">
    <location>
        <begin position="296"/>
        <end position="436"/>
    </location>
</feature>
<protein>
    <submittedName>
        <fullName evidence="5">SAD/SRA domain-containing protein 2</fullName>
    </submittedName>
</protein>
<proteinExistence type="predicted"/>
<dbReference type="SUPFAM" id="SSF88697">
    <property type="entry name" value="PUA domain-like"/>
    <property type="match status" value="1"/>
</dbReference>
<dbReference type="GO" id="GO:0005634">
    <property type="term" value="C:nucleus"/>
    <property type="evidence" value="ECO:0007669"/>
    <property type="project" value="UniProtKB-SubCell"/>
</dbReference>
<dbReference type="AlphaFoldDB" id="A0A4U7AVV6"/>
<comment type="subcellular location">
    <subcellularLocation>
        <location evidence="2">Nucleus</location>
    </subcellularLocation>
</comment>
<dbReference type="GO" id="GO:0061630">
    <property type="term" value="F:ubiquitin protein ligase activity"/>
    <property type="evidence" value="ECO:0007669"/>
    <property type="project" value="TreeGrafter"/>
</dbReference>
<organism evidence="5 6">
    <name type="scientific">Elsinoe australis</name>
    <dbReference type="NCBI Taxonomy" id="40998"/>
    <lineage>
        <taxon>Eukaryota</taxon>
        <taxon>Fungi</taxon>
        <taxon>Dikarya</taxon>
        <taxon>Ascomycota</taxon>
        <taxon>Pezizomycotina</taxon>
        <taxon>Dothideomycetes</taxon>
        <taxon>Dothideomycetidae</taxon>
        <taxon>Myriangiales</taxon>
        <taxon>Elsinoaceae</taxon>
        <taxon>Elsinoe</taxon>
    </lineage>
</organism>
<dbReference type="Gene3D" id="2.30.280.10">
    <property type="entry name" value="SRA-YDG"/>
    <property type="match status" value="1"/>
</dbReference>
<dbReference type="PANTHER" id="PTHR14140">
    <property type="entry name" value="E3 UBIQUITIN-PROTEIN LIGASE UHRF-RELATED"/>
    <property type="match status" value="1"/>
</dbReference>
<evidence type="ECO:0000313" key="6">
    <source>
        <dbReference type="Proteomes" id="UP000308133"/>
    </source>
</evidence>
<dbReference type="GO" id="GO:0044027">
    <property type="term" value="P:negative regulation of gene expression via chromosomal CpG island methylation"/>
    <property type="evidence" value="ECO:0007669"/>
    <property type="project" value="TreeGrafter"/>
</dbReference>
<dbReference type="Pfam" id="PF02182">
    <property type="entry name" value="SAD_SRA"/>
    <property type="match status" value="1"/>
</dbReference>
<dbReference type="InterPro" id="IPR036987">
    <property type="entry name" value="SRA-YDG_sf"/>
</dbReference>
<keyword evidence="1 2" id="KW-0539">Nucleus</keyword>
<feature type="compositionally biased region" description="Low complexity" evidence="3">
    <location>
        <begin position="70"/>
        <end position="81"/>
    </location>
</feature>
<dbReference type="InterPro" id="IPR003105">
    <property type="entry name" value="SRA_YDG"/>
</dbReference>
<dbReference type="GO" id="GO:0016567">
    <property type="term" value="P:protein ubiquitination"/>
    <property type="evidence" value="ECO:0007669"/>
    <property type="project" value="TreeGrafter"/>
</dbReference>
<reference evidence="5 6" key="1">
    <citation type="submission" date="2018-02" db="EMBL/GenBank/DDBJ databases">
        <title>Draft genome sequences of Elsinoe sp., causing black scab on jojoba.</title>
        <authorList>
            <person name="Stodart B."/>
            <person name="Jeffress S."/>
            <person name="Ash G."/>
            <person name="Arun Chinnappa K."/>
        </authorList>
    </citation>
    <scope>NUCLEOTIDE SEQUENCE [LARGE SCALE GENOMIC DNA]</scope>
    <source>
        <strain evidence="5 6">Hillstone_2</strain>
    </source>
</reference>
<sequence>MPSLIHDSDSEDDREYERLMEIAEGPQKPPPVGPLQTSHPNASHHSSSNGINHLRRAEAEATNGNRRDSSTTNNDSHSTTNGQARTADKRDSDGNSRQGRSSAVTTEQAQQEPFRIRKKSRTEDIKTEGAATPAAPSAAAISTAGPSQASGSSTAAVRVVVPEWYRRLKKSTSRQKGSSTEDQKLAALKSYITKSKDWSGVYDQLIEAIHDAMFLEVNGQLVRDHRLLDEDGLQTIFASSNNPRFPFYIRLDAEELWHKWASRDFSTDLMRGIKYDKDSAASIKKGYDLKKEGSTHGPLDLVNGQWWPSQLCLVRDGAHTSAQGGIGGRTGKGAWSVVMSSGQIEGGGNYPDIDGGDIVQYCGTDGKEGQITENTQRMLESYEQQLPIRLIRSSKMSKPMYKPELGFRFDGIYRIVSYDILDRVKQRHRFKLVREEGQDPIRFQGPERRPTRQELAAMIKLTSQRKFMNAEL</sequence>
<dbReference type="EMBL" id="PTQR01000087">
    <property type="protein sequence ID" value="TKX20606.1"/>
    <property type="molecule type" value="Genomic_DNA"/>
</dbReference>
<feature type="region of interest" description="Disordered" evidence="3">
    <location>
        <begin position="1"/>
        <end position="155"/>
    </location>
</feature>
<dbReference type="PROSITE" id="PS51015">
    <property type="entry name" value="YDG"/>
    <property type="match status" value="1"/>
</dbReference>
<dbReference type="InterPro" id="IPR045134">
    <property type="entry name" value="UHRF1/2-like"/>
</dbReference>
<accession>A0A4U7AVV6</accession>
<feature type="compositionally biased region" description="Polar residues" evidence="3">
    <location>
        <begin position="95"/>
        <end position="111"/>
    </location>
</feature>
<name>A0A4U7AVV6_9PEZI</name>
<dbReference type="SMART" id="SM00466">
    <property type="entry name" value="SRA"/>
    <property type="match status" value="1"/>
</dbReference>
<evidence type="ECO:0000256" key="3">
    <source>
        <dbReference type="SAM" id="MobiDB-lite"/>
    </source>
</evidence>
<gene>
    <name evidence="5" type="ORF">C1H76_7194</name>
</gene>
<dbReference type="InterPro" id="IPR015947">
    <property type="entry name" value="PUA-like_sf"/>
</dbReference>
<evidence type="ECO:0000256" key="2">
    <source>
        <dbReference type="PROSITE-ProRule" id="PRU00358"/>
    </source>
</evidence>
<evidence type="ECO:0000256" key="1">
    <source>
        <dbReference type="ARBA" id="ARBA00023242"/>
    </source>
</evidence>
<evidence type="ECO:0000259" key="4">
    <source>
        <dbReference type="PROSITE" id="PS51015"/>
    </source>
</evidence>
<comment type="caution">
    <text evidence="5">The sequence shown here is derived from an EMBL/GenBank/DDBJ whole genome shotgun (WGS) entry which is preliminary data.</text>
</comment>
<feature type="compositionally biased region" description="Low complexity" evidence="3">
    <location>
        <begin position="38"/>
        <end position="49"/>
    </location>
</feature>
<feature type="compositionally biased region" description="Low complexity" evidence="3">
    <location>
        <begin position="129"/>
        <end position="147"/>
    </location>
</feature>